<evidence type="ECO:0000256" key="1">
    <source>
        <dbReference type="SAM" id="SignalP"/>
    </source>
</evidence>
<evidence type="ECO:0000313" key="3">
    <source>
        <dbReference type="Proteomes" id="UP000078486"/>
    </source>
</evidence>
<dbReference type="Gene3D" id="3.90.420.10">
    <property type="entry name" value="Oxidoreductase, molybdopterin-binding domain"/>
    <property type="match status" value="1"/>
</dbReference>
<dbReference type="SUPFAM" id="SSF56524">
    <property type="entry name" value="Oxidoreductase molybdopterin-binding domain"/>
    <property type="match status" value="1"/>
</dbReference>
<proteinExistence type="predicted"/>
<name>A0A178INA4_9BACT</name>
<evidence type="ECO:0000313" key="2">
    <source>
        <dbReference type="EMBL" id="OAM91364.1"/>
    </source>
</evidence>
<comment type="caution">
    <text evidence="2">The sequence shown here is derived from an EMBL/GenBank/DDBJ whole genome shotgun (WGS) entry which is preliminary data.</text>
</comment>
<dbReference type="Proteomes" id="UP000078486">
    <property type="component" value="Unassembled WGS sequence"/>
</dbReference>
<sequence length="173" mass="18534">MHAMNTYRRFFLSLAVYIIVLGAPALRAADSADALTLVSGDTRKQITVAELAALPQIETEVEHHGKKHRYAGVDPAAVFSAVGVRLGKGAPMRAILSSAVRVTAADGYTVVFALADFEKSISKQNPVLAIRQDGAPLPDKTGPFQLILDQDKCGKRCVRQISTIEVIPLAPTP</sequence>
<keyword evidence="3" id="KW-1185">Reference proteome</keyword>
<reference evidence="2 3" key="1">
    <citation type="submission" date="2016-01" db="EMBL/GenBank/DDBJ databases">
        <title>High potential of lignocellulose degradation of a new Verrucomicrobia species.</title>
        <authorList>
            <person name="Wang Y."/>
            <person name="Shi Y."/>
            <person name="Qiu Z."/>
            <person name="Liu S."/>
            <person name="Yang H."/>
        </authorList>
    </citation>
    <scope>NUCLEOTIDE SEQUENCE [LARGE SCALE GENOMIC DNA]</scope>
    <source>
        <strain evidence="2 3">TSB47</strain>
    </source>
</reference>
<dbReference type="EMBL" id="LRRQ01000029">
    <property type="protein sequence ID" value="OAM91364.1"/>
    <property type="molecule type" value="Genomic_DNA"/>
</dbReference>
<gene>
    <name evidence="2" type="ORF">AW736_03495</name>
</gene>
<dbReference type="STRING" id="1184151.AW736_03495"/>
<dbReference type="InterPro" id="IPR036374">
    <property type="entry name" value="OxRdtase_Mopterin-bd_sf"/>
</dbReference>
<feature type="signal peptide" evidence="1">
    <location>
        <begin position="1"/>
        <end position="28"/>
    </location>
</feature>
<protein>
    <recommendedName>
        <fullName evidence="4">Oxidoreductase molybdopterin-binding domain-containing protein</fullName>
    </recommendedName>
</protein>
<dbReference type="AlphaFoldDB" id="A0A178INA4"/>
<evidence type="ECO:0008006" key="4">
    <source>
        <dbReference type="Google" id="ProtNLM"/>
    </source>
</evidence>
<accession>A0A178INA4</accession>
<organism evidence="2 3">
    <name type="scientific">Termitidicoccus mucosus</name>
    <dbReference type="NCBI Taxonomy" id="1184151"/>
    <lineage>
        <taxon>Bacteria</taxon>
        <taxon>Pseudomonadati</taxon>
        <taxon>Verrucomicrobiota</taxon>
        <taxon>Opitutia</taxon>
        <taxon>Opitutales</taxon>
        <taxon>Opitutaceae</taxon>
        <taxon>Termitidicoccus</taxon>
    </lineage>
</organism>
<feature type="chain" id="PRO_5008089145" description="Oxidoreductase molybdopterin-binding domain-containing protein" evidence="1">
    <location>
        <begin position="29"/>
        <end position="173"/>
    </location>
</feature>
<keyword evidence="1" id="KW-0732">Signal</keyword>